<comment type="caution">
    <text evidence="9">The sequence shown here is derived from an EMBL/GenBank/DDBJ whole genome shotgun (WGS) entry which is preliminary data.</text>
</comment>
<dbReference type="PANTHER" id="PTHR22930">
    <property type="match status" value="1"/>
</dbReference>
<dbReference type="GO" id="GO:0004518">
    <property type="term" value="F:nuclease activity"/>
    <property type="evidence" value="ECO:0007669"/>
    <property type="project" value="UniProtKB-KW"/>
</dbReference>
<feature type="domain" description="DDE Tnp4" evidence="8">
    <location>
        <begin position="178"/>
        <end position="341"/>
    </location>
</feature>
<comment type="subcellular location">
    <subcellularLocation>
        <location evidence="2">Nucleus</location>
    </subcellularLocation>
</comment>
<keyword evidence="6" id="KW-0378">Hydrolase</keyword>
<keyword evidence="4" id="KW-0540">Nuclease</keyword>
<dbReference type="Proteomes" id="UP001152747">
    <property type="component" value="Unassembled WGS sequence"/>
</dbReference>
<dbReference type="AlphaFoldDB" id="A0A9P1J0Q6"/>
<keyword evidence="10" id="KW-1185">Reference proteome</keyword>
<protein>
    <recommendedName>
        <fullName evidence="8">DDE Tnp4 domain-containing protein</fullName>
    </recommendedName>
</protein>
<comment type="similarity">
    <text evidence="3">Belongs to the HARBI1 family.</text>
</comment>
<dbReference type="Pfam" id="PF13359">
    <property type="entry name" value="DDE_Tnp_4"/>
    <property type="match status" value="1"/>
</dbReference>
<name>A0A9P1J0Q6_9PELO</name>
<dbReference type="InterPro" id="IPR027806">
    <property type="entry name" value="HARBI1_dom"/>
</dbReference>
<evidence type="ECO:0000256" key="4">
    <source>
        <dbReference type="ARBA" id="ARBA00022722"/>
    </source>
</evidence>
<keyword evidence="7" id="KW-0539">Nucleus</keyword>
<accession>A0A9P1J0Q6</accession>
<dbReference type="OrthoDB" id="6627079at2759"/>
<comment type="cofactor">
    <cofactor evidence="1">
        <name>a divalent metal cation</name>
        <dbReference type="ChEBI" id="CHEBI:60240"/>
    </cofactor>
</comment>
<dbReference type="EMBL" id="CANHGI010000006">
    <property type="protein sequence ID" value="CAI5454537.1"/>
    <property type="molecule type" value="Genomic_DNA"/>
</dbReference>
<evidence type="ECO:0000256" key="5">
    <source>
        <dbReference type="ARBA" id="ARBA00022723"/>
    </source>
</evidence>
<evidence type="ECO:0000256" key="1">
    <source>
        <dbReference type="ARBA" id="ARBA00001968"/>
    </source>
</evidence>
<dbReference type="PANTHER" id="PTHR22930:SF269">
    <property type="entry name" value="NUCLEASE HARBI1-LIKE PROTEIN"/>
    <property type="match status" value="1"/>
</dbReference>
<evidence type="ECO:0000313" key="9">
    <source>
        <dbReference type="EMBL" id="CAI5454537.1"/>
    </source>
</evidence>
<evidence type="ECO:0000259" key="8">
    <source>
        <dbReference type="Pfam" id="PF13359"/>
    </source>
</evidence>
<dbReference type="GO" id="GO:0016787">
    <property type="term" value="F:hydrolase activity"/>
    <property type="evidence" value="ECO:0007669"/>
    <property type="project" value="UniProtKB-KW"/>
</dbReference>
<gene>
    <name evidence="9" type="ORF">CAMP_LOCUS17174</name>
</gene>
<dbReference type="GO" id="GO:0046872">
    <property type="term" value="F:metal ion binding"/>
    <property type="evidence" value="ECO:0007669"/>
    <property type="project" value="UniProtKB-KW"/>
</dbReference>
<dbReference type="GO" id="GO:0005634">
    <property type="term" value="C:nucleus"/>
    <property type="evidence" value="ECO:0007669"/>
    <property type="project" value="UniProtKB-SubCell"/>
</dbReference>
<sequence>MHQRHVLYNSSKHQKRKKIEELRRLFIEFVKFTACLQVQLNHFCSKELILINKRSFVAFQEQILSHIRIRNTKRVIGLNFNQLMKLYGVINEREKCKAPKIIRIAIFLLFSKNGVSQHALAIRTGLSQTTIHRIIQECSTDLIMHARDLIKWPSNDEIITQENYCLSISKGFRAFASIDGKHFRIDHPPNSGVYNRNYKQYFSFNTLFISDFNRRIIYMQICNSGQNSDAQLFAASPLKGFLENPNNLPPLRNLPNTTIPASAYILGDGGFKLMKQVITPYRRLNMTPEKAKFNTELSKIRVRVEHLFGVVTSKYRCFRKNLELAPSNAQRLIAALSVLHNLTLRPKIYATQNQQIFPPIIDPYKTANEFRDVIKSHVNSF</sequence>
<evidence type="ECO:0000256" key="2">
    <source>
        <dbReference type="ARBA" id="ARBA00004123"/>
    </source>
</evidence>
<reference evidence="9" key="1">
    <citation type="submission" date="2022-11" db="EMBL/GenBank/DDBJ databases">
        <authorList>
            <person name="Kikuchi T."/>
        </authorList>
    </citation>
    <scope>NUCLEOTIDE SEQUENCE</scope>
    <source>
        <strain evidence="9">PS1010</strain>
    </source>
</reference>
<proteinExistence type="inferred from homology"/>
<evidence type="ECO:0000256" key="3">
    <source>
        <dbReference type="ARBA" id="ARBA00006958"/>
    </source>
</evidence>
<evidence type="ECO:0000256" key="7">
    <source>
        <dbReference type="ARBA" id="ARBA00023242"/>
    </source>
</evidence>
<organism evidence="9 10">
    <name type="scientific">Caenorhabditis angaria</name>
    <dbReference type="NCBI Taxonomy" id="860376"/>
    <lineage>
        <taxon>Eukaryota</taxon>
        <taxon>Metazoa</taxon>
        <taxon>Ecdysozoa</taxon>
        <taxon>Nematoda</taxon>
        <taxon>Chromadorea</taxon>
        <taxon>Rhabditida</taxon>
        <taxon>Rhabditina</taxon>
        <taxon>Rhabditomorpha</taxon>
        <taxon>Rhabditoidea</taxon>
        <taxon>Rhabditidae</taxon>
        <taxon>Peloderinae</taxon>
        <taxon>Caenorhabditis</taxon>
    </lineage>
</organism>
<keyword evidence="5" id="KW-0479">Metal-binding</keyword>
<evidence type="ECO:0000256" key="6">
    <source>
        <dbReference type="ARBA" id="ARBA00022801"/>
    </source>
</evidence>
<dbReference type="InterPro" id="IPR045249">
    <property type="entry name" value="HARBI1-like"/>
</dbReference>
<evidence type="ECO:0000313" key="10">
    <source>
        <dbReference type="Proteomes" id="UP001152747"/>
    </source>
</evidence>